<dbReference type="PANTHER" id="PTHR43214">
    <property type="entry name" value="TWO-COMPONENT RESPONSE REGULATOR"/>
    <property type="match status" value="1"/>
</dbReference>
<dbReference type="SUPFAM" id="SSF52172">
    <property type="entry name" value="CheY-like"/>
    <property type="match status" value="1"/>
</dbReference>
<evidence type="ECO:0000259" key="7">
    <source>
        <dbReference type="PROSITE" id="PS50110"/>
    </source>
</evidence>
<keyword evidence="2" id="KW-0805">Transcription regulation</keyword>
<reference evidence="8 9" key="1">
    <citation type="submission" date="2020-02" db="EMBL/GenBank/DDBJ databases">
        <title>Genome sequencing for Draconibacterium sp. strain M1.</title>
        <authorList>
            <person name="Park S.-J."/>
        </authorList>
    </citation>
    <scope>NUCLEOTIDE SEQUENCE [LARGE SCALE GENOMIC DNA]</scope>
    <source>
        <strain evidence="8 9">M1</strain>
    </source>
</reference>
<dbReference type="InterPro" id="IPR001789">
    <property type="entry name" value="Sig_transdc_resp-reg_receiver"/>
</dbReference>
<dbReference type="InterPro" id="IPR016032">
    <property type="entry name" value="Sig_transdc_resp-reg_C-effctor"/>
</dbReference>
<dbReference type="SUPFAM" id="SSF46894">
    <property type="entry name" value="C-terminal effector domain of the bipartite response regulators"/>
    <property type="match status" value="1"/>
</dbReference>
<dbReference type="SMART" id="SM00421">
    <property type="entry name" value="HTH_LUXR"/>
    <property type="match status" value="1"/>
</dbReference>
<gene>
    <name evidence="8" type="ORF">G0Q07_17225</name>
</gene>
<dbReference type="CDD" id="cd17535">
    <property type="entry name" value="REC_NarL-like"/>
    <property type="match status" value="1"/>
</dbReference>
<keyword evidence="9" id="KW-1185">Reference proteome</keyword>
<feature type="domain" description="HTH luxR-type" evidence="6">
    <location>
        <begin position="143"/>
        <end position="208"/>
    </location>
</feature>
<dbReference type="InterPro" id="IPR039420">
    <property type="entry name" value="WalR-like"/>
</dbReference>
<protein>
    <submittedName>
        <fullName evidence="8">Response regulator transcription factor</fullName>
    </submittedName>
</protein>
<dbReference type="Proteomes" id="UP000474630">
    <property type="component" value="Chromosome"/>
</dbReference>
<dbReference type="EMBL" id="CP048409">
    <property type="protein sequence ID" value="QIA10026.1"/>
    <property type="molecule type" value="Genomic_DNA"/>
</dbReference>
<dbReference type="KEGG" id="drc:G0Q07_17225"/>
<dbReference type="Gene3D" id="3.40.50.2300">
    <property type="match status" value="1"/>
</dbReference>
<evidence type="ECO:0000313" key="9">
    <source>
        <dbReference type="Proteomes" id="UP000474630"/>
    </source>
</evidence>
<dbReference type="InterPro" id="IPR000792">
    <property type="entry name" value="Tscrpt_reg_LuxR_C"/>
</dbReference>
<evidence type="ECO:0000313" key="8">
    <source>
        <dbReference type="EMBL" id="QIA10026.1"/>
    </source>
</evidence>
<dbReference type="GO" id="GO:0000160">
    <property type="term" value="P:phosphorelay signal transduction system"/>
    <property type="evidence" value="ECO:0007669"/>
    <property type="project" value="InterPro"/>
</dbReference>
<dbReference type="SMART" id="SM00448">
    <property type="entry name" value="REC"/>
    <property type="match status" value="1"/>
</dbReference>
<evidence type="ECO:0000256" key="1">
    <source>
        <dbReference type="ARBA" id="ARBA00022553"/>
    </source>
</evidence>
<dbReference type="Pfam" id="PF00072">
    <property type="entry name" value="Response_reg"/>
    <property type="match status" value="1"/>
</dbReference>
<evidence type="ECO:0000256" key="2">
    <source>
        <dbReference type="ARBA" id="ARBA00023015"/>
    </source>
</evidence>
<evidence type="ECO:0000256" key="4">
    <source>
        <dbReference type="ARBA" id="ARBA00023163"/>
    </source>
</evidence>
<sequence length="214" mass="23489">MGIKIVLADDHKILRDGLRNIIEKNANMSVIGEAENGRQAMELCTKLKPDVVVMDVAMSGLNGIEATRQIVVENADCKVIALSMYSDKRFVSGMLKAGAFGYILKDSASGELIKAIKTVLANQKYVCQQISGIILNELVDSSQENAESGLSMREKEVLQLIAEGKSSKEIGEILFLSSKTVDTHRKNIMDKLELRTLPELTKYAIRSGLTTLDN</sequence>
<accession>A0A6C0RIW4</accession>
<proteinExistence type="predicted"/>
<keyword evidence="1 5" id="KW-0597">Phosphoprotein</keyword>
<keyword evidence="4" id="KW-0804">Transcription</keyword>
<dbReference type="CDD" id="cd06170">
    <property type="entry name" value="LuxR_C_like"/>
    <property type="match status" value="1"/>
</dbReference>
<name>A0A6C0RIW4_9BACT</name>
<dbReference type="Pfam" id="PF00196">
    <property type="entry name" value="GerE"/>
    <property type="match status" value="1"/>
</dbReference>
<evidence type="ECO:0000259" key="6">
    <source>
        <dbReference type="PROSITE" id="PS50043"/>
    </source>
</evidence>
<dbReference type="InterPro" id="IPR058245">
    <property type="entry name" value="NreC/VraR/RcsB-like_REC"/>
</dbReference>
<dbReference type="PANTHER" id="PTHR43214:SF41">
    <property type="entry name" value="NITRATE_NITRITE RESPONSE REGULATOR PROTEIN NARP"/>
    <property type="match status" value="1"/>
</dbReference>
<dbReference type="GO" id="GO:0003677">
    <property type="term" value="F:DNA binding"/>
    <property type="evidence" value="ECO:0007669"/>
    <property type="project" value="UniProtKB-KW"/>
</dbReference>
<evidence type="ECO:0000256" key="3">
    <source>
        <dbReference type="ARBA" id="ARBA00023125"/>
    </source>
</evidence>
<dbReference type="InterPro" id="IPR011006">
    <property type="entry name" value="CheY-like_superfamily"/>
</dbReference>
<dbReference type="PROSITE" id="PS00622">
    <property type="entry name" value="HTH_LUXR_1"/>
    <property type="match status" value="1"/>
</dbReference>
<feature type="domain" description="Response regulatory" evidence="7">
    <location>
        <begin position="4"/>
        <end position="120"/>
    </location>
</feature>
<keyword evidence="3" id="KW-0238">DNA-binding</keyword>
<dbReference type="AlphaFoldDB" id="A0A6C0RIW4"/>
<dbReference type="PRINTS" id="PR00038">
    <property type="entry name" value="HTHLUXR"/>
</dbReference>
<feature type="modified residue" description="4-aspartylphosphate" evidence="5">
    <location>
        <position position="55"/>
    </location>
</feature>
<evidence type="ECO:0000256" key="5">
    <source>
        <dbReference type="PROSITE-ProRule" id="PRU00169"/>
    </source>
</evidence>
<dbReference type="PROSITE" id="PS50110">
    <property type="entry name" value="RESPONSE_REGULATORY"/>
    <property type="match status" value="1"/>
</dbReference>
<dbReference type="GO" id="GO:0006355">
    <property type="term" value="P:regulation of DNA-templated transcription"/>
    <property type="evidence" value="ECO:0007669"/>
    <property type="project" value="InterPro"/>
</dbReference>
<dbReference type="PROSITE" id="PS50043">
    <property type="entry name" value="HTH_LUXR_2"/>
    <property type="match status" value="1"/>
</dbReference>
<organism evidence="8 9">
    <name type="scientific">Draconibacterium halophilum</name>
    <dbReference type="NCBI Taxonomy" id="2706887"/>
    <lineage>
        <taxon>Bacteria</taxon>
        <taxon>Pseudomonadati</taxon>
        <taxon>Bacteroidota</taxon>
        <taxon>Bacteroidia</taxon>
        <taxon>Marinilabiliales</taxon>
        <taxon>Prolixibacteraceae</taxon>
        <taxon>Draconibacterium</taxon>
    </lineage>
</organism>